<dbReference type="Proteomes" id="UP000770661">
    <property type="component" value="Unassembled WGS sequence"/>
</dbReference>
<evidence type="ECO:0000313" key="3">
    <source>
        <dbReference type="Proteomes" id="UP000770661"/>
    </source>
</evidence>
<dbReference type="AlphaFoldDB" id="A0A8J4YBI6"/>
<name>A0A8J4YBI6_CHIOP</name>
<evidence type="ECO:0000256" key="1">
    <source>
        <dbReference type="SAM" id="MobiDB-lite"/>
    </source>
</evidence>
<comment type="caution">
    <text evidence="2">The sequence shown here is derived from an EMBL/GenBank/DDBJ whole genome shotgun (WGS) entry which is preliminary data.</text>
</comment>
<protein>
    <submittedName>
        <fullName evidence="2">Uncharacterized protein</fullName>
    </submittedName>
</protein>
<organism evidence="2 3">
    <name type="scientific">Chionoecetes opilio</name>
    <name type="common">Atlantic snow crab</name>
    <name type="synonym">Cancer opilio</name>
    <dbReference type="NCBI Taxonomy" id="41210"/>
    <lineage>
        <taxon>Eukaryota</taxon>
        <taxon>Metazoa</taxon>
        <taxon>Ecdysozoa</taxon>
        <taxon>Arthropoda</taxon>
        <taxon>Crustacea</taxon>
        <taxon>Multicrustacea</taxon>
        <taxon>Malacostraca</taxon>
        <taxon>Eumalacostraca</taxon>
        <taxon>Eucarida</taxon>
        <taxon>Decapoda</taxon>
        <taxon>Pleocyemata</taxon>
        <taxon>Brachyura</taxon>
        <taxon>Eubrachyura</taxon>
        <taxon>Majoidea</taxon>
        <taxon>Majidae</taxon>
        <taxon>Chionoecetes</taxon>
    </lineage>
</organism>
<keyword evidence="3" id="KW-1185">Reference proteome</keyword>
<dbReference type="EMBL" id="JACEEZ010006145">
    <property type="protein sequence ID" value="KAG0724990.1"/>
    <property type="molecule type" value="Genomic_DNA"/>
</dbReference>
<proteinExistence type="predicted"/>
<reference evidence="2" key="1">
    <citation type="submission" date="2020-07" db="EMBL/GenBank/DDBJ databases">
        <title>The High-quality genome of the commercially important snow crab, Chionoecetes opilio.</title>
        <authorList>
            <person name="Jeong J.-H."/>
            <person name="Ryu S."/>
        </authorList>
    </citation>
    <scope>NUCLEOTIDE SEQUENCE</scope>
    <source>
        <strain evidence="2">MADBK_172401_WGS</strain>
        <tissue evidence="2">Digestive gland</tissue>
    </source>
</reference>
<gene>
    <name evidence="2" type="ORF">GWK47_039454</name>
</gene>
<accession>A0A8J4YBI6</accession>
<evidence type="ECO:0000313" key="2">
    <source>
        <dbReference type="EMBL" id="KAG0724990.1"/>
    </source>
</evidence>
<feature type="region of interest" description="Disordered" evidence="1">
    <location>
        <begin position="203"/>
        <end position="227"/>
    </location>
</feature>
<sequence length="227" mass="25141">MNLLLTSTRNPTGDPLHQRTVGVNATRNRRGRWSPPVEERAYAYRARADREEHLVETVHLLIMLDTFGLNKLEELLLADTHMIQLKVMHESSGLYSKKRSLRICCWTAGREMFPSWRRGPQRCVGAGLARERCTSTASPLVSTVLVLRGGDFRTLVTHQVWHSRHLCLVESTSAAMSLRCSNESRSPARVGLGGLAGIHQSQGSTLDAVQPPSVRGCTRHPGEGGVL</sequence>